<keyword evidence="7" id="KW-1133">Transmembrane helix</keyword>
<evidence type="ECO:0000256" key="2">
    <source>
        <dbReference type="ARBA" id="ARBA00022519"/>
    </source>
</evidence>
<keyword evidence="2" id="KW-0997">Cell inner membrane</keyword>
<dbReference type="InterPro" id="IPR004089">
    <property type="entry name" value="MCPsignal_dom"/>
</dbReference>
<dbReference type="Gene3D" id="1.10.287.950">
    <property type="entry name" value="Methyl-accepting chemotaxis protein"/>
    <property type="match status" value="1"/>
</dbReference>
<evidence type="ECO:0000256" key="6">
    <source>
        <dbReference type="SAM" id="Coils"/>
    </source>
</evidence>
<dbReference type="Pfam" id="PF00672">
    <property type="entry name" value="HAMP"/>
    <property type="match status" value="1"/>
</dbReference>
<keyword evidence="6" id="KW-0175">Coiled coil</keyword>
<feature type="transmembrane region" description="Helical" evidence="7">
    <location>
        <begin position="49"/>
        <end position="72"/>
    </location>
</feature>
<dbReference type="PANTHER" id="PTHR32089">
    <property type="entry name" value="METHYL-ACCEPTING CHEMOTAXIS PROTEIN MCPB"/>
    <property type="match status" value="1"/>
</dbReference>
<name>A0A3B9ILM6_9PROT</name>
<feature type="domain" description="Methyl-accepting transducer" evidence="8">
    <location>
        <begin position="346"/>
        <end position="575"/>
    </location>
</feature>
<dbReference type="GO" id="GO:0005886">
    <property type="term" value="C:plasma membrane"/>
    <property type="evidence" value="ECO:0007669"/>
    <property type="project" value="UniProtKB-SubCell"/>
</dbReference>
<dbReference type="InterPro" id="IPR003660">
    <property type="entry name" value="HAMP_dom"/>
</dbReference>
<comment type="similarity">
    <text evidence="4">Belongs to the methyl-accepting chemotaxis (MCP) protein family.</text>
</comment>
<keyword evidence="2" id="KW-1003">Cell membrane</keyword>
<feature type="coiled-coil region" evidence="6">
    <location>
        <begin position="297"/>
        <end position="342"/>
    </location>
</feature>
<dbReference type="PRINTS" id="PR00260">
    <property type="entry name" value="CHEMTRNSDUCR"/>
</dbReference>
<feature type="domain" description="HAMP" evidence="10">
    <location>
        <begin position="253"/>
        <end position="306"/>
    </location>
</feature>
<dbReference type="SUPFAM" id="SSF58104">
    <property type="entry name" value="Methyl-accepting chemotaxis protein (MCP) signaling domain"/>
    <property type="match status" value="1"/>
</dbReference>
<evidence type="ECO:0000313" key="12">
    <source>
        <dbReference type="Proteomes" id="UP000257706"/>
    </source>
</evidence>
<dbReference type="EMBL" id="DMAI01000197">
    <property type="protein sequence ID" value="HAE48233.1"/>
    <property type="molecule type" value="Genomic_DNA"/>
</dbReference>
<dbReference type="GO" id="GO:0004888">
    <property type="term" value="F:transmembrane signaling receptor activity"/>
    <property type="evidence" value="ECO:0007669"/>
    <property type="project" value="InterPro"/>
</dbReference>
<keyword evidence="7" id="KW-0472">Membrane</keyword>
<dbReference type="InterPro" id="IPR004090">
    <property type="entry name" value="Chemotax_Me-accpt_rcpt"/>
</dbReference>
<dbReference type="PANTHER" id="PTHR32089:SF112">
    <property type="entry name" value="LYSOZYME-LIKE PROTEIN-RELATED"/>
    <property type="match status" value="1"/>
</dbReference>
<dbReference type="CDD" id="cd06225">
    <property type="entry name" value="HAMP"/>
    <property type="match status" value="1"/>
</dbReference>
<evidence type="ECO:0000313" key="11">
    <source>
        <dbReference type="EMBL" id="HAE48233.1"/>
    </source>
</evidence>
<evidence type="ECO:0000256" key="4">
    <source>
        <dbReference type="ARBA" id="ARBA00029447"/>
    </source>
</evidence>
<feature type="transmembrane region" description="Helical" evidence="7">
    <location>
        <begin position="229"/>
        <end position="255"/>
    </location>
</feature>
<comment type="subcellular location">
    <subcellularLocation>
        <location evidence="1">Cell inner membrane</location>
        <topology evidence="1">Multi-pass membrane protein</topology>
    </subcellularLocation>
</comment>
<dbReference type="InterPro" id="IPR000727">
    <property type="entry name" value="T_SNARE_dom"/>
</dbReference>
<protein>
    <submittedName>
        <fullName evidence="11">Methyl-accepting chemotaxis protein</fullName>
    </submittedName>
</protein>
<evidence type="ECO:0000256" key="1">
    <source>
        <dbReference type="ARBA" id="ARBA00004429"/>
    </source>
</evidence>
<accession>A0A3B9ILM6</accession>
<gene>
    <name evidence="11" type="ORF">DCK97_12505</name>
</gene>
<evidence type="ECO:0000256" key="7">
    <source>
        <dbReference type="SAM" id="Phobius"/>
    </source>
</evidence>
<dbReference type="GO" id="GO:0006935">
    <property type="term" value="P:chemotaxis"/>
    <property type="evidence" value="ECO:0007669"/>
    <property type="project" value="InterPro"/>
</dbReference>
<proteinExistence type="inferred from homology"/>
<sequence length="607" mass="63801">MVVYCSFTGHSRFIYQIHFKLYGTAGCSRGRTIAMWMLTMDRILGRMTITIKSALLIVIMAVVALIIAVLSYDGLMVSERHGETMRNASERATYGERANGLVMSVVSDSRGIYMSADSQKAEKFAVTLMAALDKLGETMAAWERAVPEAQRADFVPVMAKAQEFIAFRSELVRLGQTEGPAAARAYGDNEANRANRKAFNDQLEKLAVQNAAAVEAGVDAMRDFHDGRVLLPLGVAAAGILLGLAAAGVVAIAGIGRPLGRISGAMETIAAGTDDVTVPGTDRRDEVGVMARALEVLRGAQATARRLGEERERAQVERLKRAEALERRIQGFDREVVAILSEVDKAIRHLQETAGTMSGLADDLRGRAGSSAAAAEETSANVQTVAAAAEEMAGTLREISNQVVRSTDVAAKASAQAEGADQTIQSLAEAAGRIGDIVRLIEDIAGQTNLLALNATIEAARAGDAGKGFAVVAGEVKSLAGQTGKATADIAAQISAIQAATERSVEAFRAIGGTIDNINEISTTIASAVEEQTAATGEIARNVQQAAVGSQEVSTTVSQVNRAADDTGSAARSLAQATDLLSAQAGRLRHDIDAFLTDMRNQSLSAA</sequence>
<dbReference type="SMART" id="SM00283">
    <property type="entry name" value="MA"/>
    <property type="match status" value="1"/>
</dbReference>
<dbReference type="PROSITE" id="PS50192">
    <property type="entry name" value="T_SNARE"/>
    <property type="match status" value="1"/>
</dbReference>
<dbReference type="PROSITE" id="PS50111">
    <property type="entry name" value="CHEMOTAXIS_TRANSDUC_2"/>
    <property type="match status" value="1"/>
</dbReference>
<feature type="domain" description="T-SNARE coiled-coil homology" evidence="9">
    <location>
        <begin position="498"/>
        <end position="560"/>
    </location>
</feature>
<dbReference type="PROSITE" id="PS50885">
    <property type="entry name" value="HAMP"/>
    <property type="match status" value="1"/>
</dbReference>
<keyword evidence="7" id="KW-0812">Transmembrane</keyword>
<evidence type="ECO:0000256" key="5">
    <source>
        <dbReference type="PROSITE-ProRule" id="PRU00284"/>
    </source>
</evidence>
<dbReference type="Pfam" id="PF00015">
    <property type="entry name" value="MCPsignal"/>
    <property type="match status" value="1"/>
</dbReference>
<dbReference type="Proteomes" id="UP000257706">
    <property type="component" value="Unassembled WGS sequence"/>
</dbReference>
<dbReference type="AlphaFoldDB" id="A0A3B9ILM6"/>
<dbReference type="SMART" id="SM00304">
    <property type="entry name" value="HAMP"/>
    <property type="match status" value="1"/>
</dbReference>
<keyword evidence="3 5" id="KW-0807">Transducer</keyword>
<evidence type="ECO:0000259" key="8">
    <source>
        <dbReference type="PROSITE" id="PS50111"/>
    </source>
</evidence>
<dbReference type="GO" id="GO:0007165">
    <property type="term" value="P:signal transduction"/>
    <property type="evidence" value="ECO:0007669"/>
    <property type="project" value="UniProtKB-KW"/>
</dbReference>
<dbReference type="Gene3D" id="1.10.8.500">
    <property type="entry name" value="HAMP domain in histidine kinase"/>
    <property type="match status" value="1"/>
</dbReference>
<organism evidence="11 12">
    <name type="scientific">Tistrella mobilis</name>
    <dbReference type="NCBI Taxonomy" id="171437"/>
    <lineage>
        <taxon>Bacteria</taxon>
        <taxon>Pseudomonadati</taxon>
        <taxon>Pseudomonadota</taxon>
        <taxon>Alphaproteobacteria</taxon>
        <taxon>Geminicoccales</taxon>
        <taxon>Geminicoccaceae</taxon>
        <taxon>Tistrella</taxon>
    </lineage>
</organism>
<evidence type="ECO:0000256" key="3">
    <source>
        <dbReference type="ARBA" id="ARBA00023224"/>
    </source>
</evidence>
<evidence type="ECO:0000259" key="10">
    <source>
        <dbReference type="PROSITE" id="PS50885"/>
    </source>
</evidence>
<comment type="caution">
    <text evidence="11">The sequence shown here is derived from an EMBL/GenBank/DDBJ whole genome shotgun (WGS) entry which is preliminary data.</text>
</comment>
<evidence type="ECO:0000259" key="9">
    <source>
        <dbReference type="PROSITE" id="PS50192"/>
    </source>
</evidence>
<reference evidence="11 12" key="1">
    <citation type="journal article" date="2018" name="Nat. Biotechnol.">
        <title>A standardized bacterial taxonomy based on genome phylogeny substantially revises the tree of life.</title>
        <authorList>
            <person name="Parks D.H."/>
            <person name="Chuvochina M."/>
            <person name="Waite D.W."/>
            <person name="Rinke C."/>
            <person name="Skarshewski A."/>
            <person name="Chaumeil P.A."/>
            <person name="Hugenholtz P."/>
        </authorList>
    </citation>
    <scope>NUCLEOTIDE SEQUENCE [LARGE SCALE GENOMIC DNA]</scope>
    <source>
        <strain evidence="11">UBA8739</strain>
    </source>
</reference>